<evidence type="ECO:0000313" key="29">
    <source>
        <dbReference type="Ensembl" id="ENSCSEP00000008040.1"/>
    </source>
</evidence>
<keyword evidence="30" id="KW-1185">Reference proteome</keyword>
<evidence type="ECO:0000256" key="20">
    <source>
        <dbReference type="ARBA" id="ARBA00023180"/>
    </source>
</evidence>
<dbReference type="EC" id="3.4.21.22" evidence="4"/>
<dbReference type="InterPro" id="IPR009003">
    <property type="entry name" value="Peptidase_S1_PA"/>
</dbReference>
<dbReference type="SMART" id="SM00069">
    <property type="entry name" value="GLA"/>
    <property type="match status" value="1"/>
</dbReference>
<evidence type="ECO:0000259" key="26">
    <source>
        <dbReference type="PROSITE" id="PS50026"/>
    </source>
</evidence>
<evidence type="ECO:0000256" key="19">
    <source>
        <dbReference type="ARBA" id="ARBA00023157"/>
    </source>
</evidence>
<dbReference type="SMART" id="SM00020">
    <property type="entry name" value="Tryp_SPc"/>
    <property type="match status" value="1"/>
</dbReference>
<dbReference type="PROSITE" id="PS50998">
    <property type="entry name" value="GLA_2"/>
    <property type="match status" value="1"/>
</dbReference>
<dbReference type="Ensembl" id="ENSCSET00000008125.1">
    <property type="protein sequence ID" value="ENSCSEP00000008040.1"/>
    <property type="gene ID" value="ENSCSEG00000005122.1"/>
</dbReference>
<feature type="domain" description="Peptidase S1" evidence="27">
    <location>
        <begin position="218"/>
        <end position="448"/>
    </location>
</feature>
<dbReference type="Pfam" id="PF00594">
    <property type="entry name" value="Gla"/>
    <property type="match status" value="1"/>
</dbReference>
<keyword evidence="12" id="KW-0479">Metal-binding</keyword>
<dbReference type="Proteomes" id="UP000265120">
    <property type="component" value="Chromosome 15"/>
</dbReference>
<sequence>TMADTSRRSRGVGTICLSPGPVFLSGRAAVSLLRRQKRHNTGVFEELLQGNLERECVEEVCDLEEARETFEDDEQTMEFWAGYIDGNQCKPNPCLNQGSCKDNLGSFTCTCLHGFTGIKCEIALAKRCDVNNGDCMHFCETMGNSGAACSCATGYKLLDDGSCKPEGTASGFFFSSNSVLNITIIKSHSLRTCLVPSLNDLWSYNDTEETMEKPFHRIVGGEAVTSGEIPWQVDGELFCGGSILSQSWVITAAHCLVEIEEEFIVRIGEYNILIQEDTEQDFEVLEKHVNPLYDADESLYNHDIALLHLKTPITFSTTVRPICIGPQAFTEALITTSSPATVSGWGRMRYMGATSNTLQKVEIPVVDRTDCTHSSSTKISHSMFCAGYNNVAKDACQGDSGGPHANRIHDTWFLTGIVSWGEECAKDGKYGVYTRVSLYYNWINQVTGLDKTGL</sequence>
<dbReference type="PROSITE" id="PS00011">
    <property type="entry name" value="GLA_1"/>
    <property type="match status" value="1"/>
</dbReference>
<feature type="domain" description="Gla" evidence="28">
    <location>
        <begin position="39"/>
        <end position="85"/>
    </location>
</feature>
<dbReference type="GO" id="GO:0006508">
    <property type="term" value="P:proteolysis"/>
    <property type="evidence" value="ECO:0007669"/>
    <property type="project" value="UniProtKB-KW"/>
</dbReference>
<evidence type="ECO:0000256" key="9">
    <source>
        <dbReference type="ARBA" id="ARBA00022553"/>
    </source>
</evidence>
<dbReference type="PROSITE" id="PS01186">
    <property type="entry name" value="EGF_2"/>
    <property type="match status" value="1"/>
</dbReference>
<dbReference type="InterPro" id="IPR000152">
    <property type="entry name" value="EGF-type_Asp/Asn_hydroxyl_site"/>
</dbReference>
<evidence type="ECO:0000256" key="8">
    <source>
        <dbReference type="ARBA" id="ARBA00022536"/>
    </source>
</evidence>
<evidence type="ECO:0000256" key="14">
    <source>
        <dbReference type="ARBA" id="ARBA00022825"/>
    </source>
</evidence>
<reference evidence="29" key="2">
    <citation type="submission" date="2025-08" db="UniProtKB">
        <authorList>
            <consortium name="Ensembl"/>
        </authorList>
    </citation>
    <scope>IDENTIFICATION</scope>
</reference>
<dbReference type="InterPro" id="IPR017857">
    <property type="entry name" value="Coagulation_fac-like_Gla_dom"/>
</dbReference>
<keyword evidence="16" id="KW-0460">Magnesium</keyword>
<feature type="disulfide bond" evidence="24">
    <location>
        <begin position="111"/>
        <end position="120"/>
    </location>
</feature>
<dbReference type="SUPFAM" id="SSF57630">
    <property type="entry name" value="GLA-domain"/>
    <property type="match status" value="1"/>
</dbReference>
<dbReference type="PROSITE" id="PS01187">
    <property type="entry name" value="EGF_CA"/>
    <property type="match status" value="1"/>
</dbReference>
<protein>
    <recommendedName>
        <fullName evidence="5">Coagulation factor IX</fullName>
        <ecNumber evidence="4">3.4.21.22</ecNumber>
    </recommendedName>
    <alternativeName>
        <fullName evidence="22">Christmas factor</fullName>
    </alternativeName>
</protein>
<dbReference type="PROSITE" id="PS50240">
    <property type="entry name" value="TRYPSIN_DOM"/>
    <property type="match status" value="1"/>
</dbReference>
<evidence type="ECO:0000256" key="5">
    <source>
        <dbReference type="ARBA" id="ARBA00019454"/>
    </source>
</evidence>
<evidence type="ECO:0000256" key="16">
    <source>
        <dbReference type="ARBA" id="ARBA00022842"/>
    </source>
</evidence>
<name>A0A3P8V6L1_CYNSE</name>
<dbReference type="InterPro" id="IPR001254">
    <property type="entry name" value="Trypsin_dom"/>
</dbReference>
<evidence type="ECO:0000256" key="22">
    <source>
        <dbReference type="ARBA" id="ARBA00031357"/>
    </source>
</evidence>
<evidence type="ECO:0000256" key="4">
    <source>
        <dbReference type="ARBA" id="ARBA00012066"/>
    </source>
</evidence>
<evidence type="ECO:0000256" key="17">
    <source>
        <dbReference type="ARBA" id="ARBA00023084"/>
    </source>
</evidence>
<dbReference type="AlphaFoldDB" id="A0A3P8V6L1"/>
<dbReference type="CDD" id="cd00054">
    <property type="entry name" value="EGF_CA"/>
    <property type="match status" value="1"/>
</dbReference>
<dbReference type="GO" id="GO:0005615">
    <property type="term" value="C:extracellular space"/>
    <property type="evidence" value="ECO:0007669"/>
    <property type="project" value="TreeGrafter"/>
</dbReference>
<dbReference type="GeneTree" id="ENSGT00940000166780"/>
<dbReference type="InterPro" id="IPR001881">
    <property type="entry name" value="EGF-like_Ca-bd_dom"/>
</dbReference>
<dbReference type="PROSITE" id="PS00010">
    <property type="entry name" value="ASX_HYDROXYL"/>
    <property type="match status" value="1"/>
</dbReference>
<feature type="domain" description="EGF-like" evidence="26">
    <location>
        <begin position="85"/>
        <end position="121"/>
    </location>
</feature>
<dbReference type="CDD" id="cd00190">
    <property type="entry name" value="Tryp_SPc"/>
    <property type="match status" value="1"/>
</dbReference>
<dbReference type="PIRSF" id="PIRSF001143">
    <property type="entry name" value="Factor_X"/>
    <property type="match status" value="1"/>
</dbReference>
<keyword evidence="20" id="KW-0325">Glycoprotein</keyword>
<dbReference type="InterPro" id="IPR012224">
    <property type="entry name" value="Pept_S1A_FX"/>
</dbReference>
<evidence type="ECO:0000259" key="28">
    <source>
        <dbReference type="PROSITE" id="PS50998"/>
    </source>
</evidence>
<evidence type="ECO:0000256" key="15">
    <source>
        <dbReference type="ARBA" id="ARBA00022837"/>
    </source>
</evidence>
<evidence type="ECO:0000256" key="23">
    <source>
        <dbReference type="PIRSR" id="PIRSR001143-1"/>
    </source>
</evidence>
<dbReference type="SMART" id="SM00179">
    <property type="entry name" value="EGF_CA"/>
    <property type="match status" value="1"/>
</dbReference>
<organism evidence="29 30">
    <name type="scientific">Cynoglossus semilaevis</name>
    <name type="common">Tongue sole</name>
    <dbReference type="NCBI Taxonomy" id="244447"/>
    <lineage>
        <taxon>Eukaryota</taxon>
        <taxon>Metazoa</taxon>
        <taxon>Chordata</taxon>
        <taxon>Craniata</taxon>
        <taxon>Vertebrata</taxon>
        <taxon>Euteleostomi</taxon>
        <taxon>Actinopterygii</taxon>
        <taxon>Neopterygii</taxon>
        <taxon>Teleostei</taxon>
        <taxon>Neoteleostei</taxon>
        <taxon>Acanthomorphata</taxon>
        <taxon>Carangaria</taxon>
        <taxon>Pleuronectiformes</taxon>
        <taxon>Pleuronectoidei</taxon>
        <taxon>Cynoglossidae</taxon>
        <taxon>Cynoglossinae</taxon>
        <taxon>Cynoglossus</taxon>
    </lineage>
</organism>
<reference evidence="29 30" key="1">
    <citation type="journal article" date="2014" name="Nat. Genet.">
        <title>Whole-genome sequence of a flatfish provides insights into ZW sex chromosome evolution and adaptation to a benthic lifestyle.</title>
        <authorList>
            <person name="Chen S."/>
            <person name="Zhang G."/>
            <person name="Shao C."/>
            <person name="Huang Q."/>
            <person name="Liu G."/>
            <person name="Zhang P."/>
            <person name="Song W."/>
            <person name="An N."/>
            <person name="Chalopin D."/>
            <person name="Volff J.N."/>
            <person name="Hong Y."/>
            <person name="Li Q."/>
            <person name="Sha Z."/>
            <person name="Zhou H."/>
            <person name="Xie M."/>
            <person name="Yu Q."/>
            <person name="Liu Y."/>
            <person name="Xiang H."/>
            <person name="Wang N."/>
            <person name="Wu K."/>
            <person name="Yang C."/>
            <person name="Zhou Q."/>
            <person name="Liao X."/>
            <person name="Yang L."/>
            <person name="Hu Q."/>
            <person name="Zhang J."/>
            <person name="Meng L."/>
            <person name="Jin L."/>
            <person name="Tian Y."/>
            <person name="Lian J."/>
            <person name="Yang J."/>
            <person name="Miao G."/>
            <person name="Liu S."/>
            <person name="Liang Z."/>
            <person name="Yan F."/>
            <person name="Li Y."/>
            <person name="Sun B."/>
            <person name="Zhang H."/>
            <person name="Zhang J."/>
            <person name="Zhu Y."/>
            <person name="Du M."/>
            <person name="Zhao Y."/>
            <person name="Schartl M."/>
            <person name="Tang Q."/>
            <person name="Wang J."/>
        </authorList>
    </citation>
    <scope>NUCLEOTIDE SEQUENCE</scope>
</reference>
<dbReference type="Pfam" id="PF14670">
    <property type="entry name" value="FXa_inhibition"/>
    <property type="match status" value="1"/>
</dbReference>
<keyword evidence="8 24" id="KW-0245">EGF-like domain</keyword>
<comment type="subcellular location">
    <subcellularLocation>
        <location evidence="3">Secreted</location>
    </subcellularLocation>
</comment>
<feature type="active site" description="Charge relay system" evidence="23">
    <location>
        <position position="303"/>
    </location>
</feature>
<evidence type="ECO:0000256" key="12">
    <source>
        <dbReference type="ARBA" id="ARBA00022723"/>
    </source>
</evidence>
<dbReference type="PANTHER" id="PTHR24278">
    <property type="entry name" value="COAGULATION FACTOR"/>
    <property type="match status" value="1"/>
</dbReference>
<dbReference type="SMART" id="SM00181">
    <property type="entry name" value="EGF"/>
    <property type="match status" value="2"/>
</dbReference>
<dbReference type="InterPro" id="IPR018097">
    <property type="entry name" value="EGF_Ca-bd_CS"/>
</dbReference>
<keyword evidence="6" id="KW-0301">Gamma-carboxyglutamic acid</keyword>
<evidence type="ECO:0000256" key="18">
    <source>
        <dbReference type="ARBA" id="ARBA00023145"/>
    </source>
</evidence>
<keyword evidence="10 25" id="KW-0645">Protease</keyword>
<dbReference type="Pfam" id="PF00089">
    <property type="entry name" value="Trypsin"/>
    <property type="match status" value="1"/>
</dbReference>
<evidence type="ECO:0000259" key="27">
    <source>
        <dbReference type="PROSITE" id="PS50240"/>
    </source>
</evidence>
<dbReference type="InterPro" id="IPR000742">
    <property type="entry name" value="EGF"/>
</dbReference>
<comment type="function">
    <text evidence="2">Factor IX is a vitamin K-dependent plasma protein that participates in the intrinsic pathway of blood coagulation by converting factor X to its active form in the presence of Ca(2+) ions, phospholipids, and factor VIIIa.</text>
</comment>
<evidence type="ECO:0000256" key="2">
    <source>
        <dbReference type="ARBA" id="ARBA00002741"/>
    </source>
</evidence>
<evidence type="ECO:0000256" key="7">
    <source>
        <dbReference type="ARBA" id="ARBA00022525"/>
    </source>
</evidence>
<dbReference type="FunFam" id="2.40.10.10:FF:000068">
    <property type="entry name" value="transmembrane protease serine 2"/>
    <property type="match status" value="1"/>
</dbReference>
<evidence type="ECO:0000256" key="13">
    <source>
        <dbReference type="ARBA" id="ARBA00022801"/>
    </source>
</evidence>
<evidence type="ECO:0000256" key="3">
    <source>
        <dbReference type="ARBA" id="ARBA00004613"/>
    </source>
</evidence>
<evidence type="ECO:0000313" key="30">
    <source>
        <dbReference type="Proteomes" id="UP000265120"/>
    </source>
</evidence>
<feature type="active site" description="Charge relay system" evidence="23">
    <location>
        <position position="400"/>
    </location>
</feature>
<dbReference type="PROSITE" id="PS00135">
    <property type="entry name" value="TRYPSIN_SER"/>
    <property type="match status" value="1"/>
</dbReference>
<keyword evidence="18" id="KW-0865">Zymogen</keyword>
<dbReference type="InterPro" id="IPR050442">
    <property type="entry name" value="Peptidase_S1_coag_factors"/>
</dbReference>
<keyword evidence="11" id="KW-0356">Hemostasis</keyword>
<dbReference type="PANTHER" id="PTHR24278:SF31">
    <property type="entry name" value="COAGULATION FACTOR IX"/>
    <property type="match status" value="1"/>
</dbReference>
<dbReference type="FunFam" id="2.10.25.10:FF:000162">
    <property type="entry name" value="Coagulation factor X (Predicted)"/>
    <property type="match status" value="1"/>
</dbReference>
<dbReference type="InterPro" id="IPR001314">
    <property type="entry name" value="Peptidase_S1A"/>
</dbReference>
<feature type="active site" description="Charge relay system" evidence="23">
    <location>
        <position position="254"/>
    </location>
</feature>
<proteinExistence type="predicted"/>
<reference evidence="29" key="3">
    <citation type="submission" date="2025-09" db="UniProtKB">
        <authorList>
            <consortium name="Ensembl"/>
        </authorList>
    </citation>
    <scope>IDENTIFICATION</scope>
</reference>
<evidence type="ECO:0000256" key="11">
    <source>
        <dbReference type="ARBA" id="ARBA00022696"/>
    </source>
</evidence>
<dbReference type="SUPFAM" id="SSF50494">
    <property type="entry name" value="Trypsin-like serine proteases"/>
    <property type="match status" value="1"/>
</dbReference>
<dbReference type="PROSITE" id="PS00134">
    <property type="entry name" value="TRYPSIN_HIS"/>
    <property type="match status" value="1"/>
</dbReference>
<dbReference type="InterPro" id="IPR018114">
    <property type="entry name" value="TRYPSIN_HIS"/>
</dbReference>
<keyword evidence="19 24" id="KW-1015">Disulfide bond</keyword>
<dbReference type="PROSITE" id="PS00022">
    <property type="entry name" value="EGF_1"/>
    <property type="match status" value="1"/>
</dbReference>
<dbReference type="InterPro" id="IPR035972">
    <property type="entry name" value="GLA-like_dom_SF"/>
</dbReference>
<keyword evidence="14 25" id="KW-0720">Serine protease</keyword>
<keyword evidence="9" id="KW-0597">Phosphoprotein</keyword>
<evidence type="ECO:0000256" key="1">
    <source>
        <dbReference type="ARBA" id="ARBA00001368"/>
    </source>
</evidence>
<dbReference type="Gene3D" id="2.10.25.10">
    <property type="entry name" value="Laminin"/>
    <property type="match status" value="2"/>
</dbReference>
<accession>A0A3P8V6L1</accession>
<keyword evidence="13 25" id="KW-0378">Hydrolase</keyword>
<comment type="catalytic activity">
    <reaction evidence="1">
        <text>Selective cleavage of Arg-|-Ile bond in factor X to form factor Xa.</text>
        <dbReference type="EC" id="3.4.21.22"/>
    </reaction>
</comment>
<dbReference type="PRINTS" id="PR00722">
    <property type="entry name" value="CHYMOTRYPSIN"/>
</dbReference>
<keyword evidence="15" id="KW-0106">Calcium</keyword>
<dbReference type="GO" id="GO:0005509">
    <property type="term" value="F:calcium ion binding"/>
    <property type="evidence" value="ECO:0007669"/>
    <property type="project" value="InterPro"/>
</dbReference>
<comment type="caution">
    <text evidence="24">Lacks conserved residue(s) required for the propagation of feature annotation.</text>
</comment>
<dbReference type="FunFam" id="4.10.740.10:FF:000001">
    <property type="entry name" value="vitamin K-dependent protein S"/>
    <property type="match status" value="1"/>
</dbReference>
<dbReference type="GO" id="GO:0007596">
    <property type="term" value="P:blood coagulation"/>
    <property type="evidence" value="ECO:0007669"/>
    <property type="project" value="UniProtKB-KW"/>
</dbReference>
<evidence type="ECO:0000256" key="25">
    <source>
        <dbReference type="RuleBase" id="RU363034"/>
    </source>
</evidence>
<evidence type="ECO:0000256" key="6">
    <source>
        <dbReference type="ARBA" id="ARBA00022479"/>
    </source>
</evidence>
<evidence type="ECO:0000256" key="10">
    <source>
        <dbReference type="ARBA" id="ARBA00022670"/>
    </source>
</evidence>
<dbReference type="Pfam" id="PF00008">
    <property type="entry name" value="EGF"/>
    <property type="match status" value="1"/>
</dbReference>
<keyword evidence="21" id="KW-0379">Hydroxylation</keyword>
<evidence type="ECO:0000256" key="24">
    <source>
        <dbReference type="PROSITE-ProRule" id="PRU00076"/>
    </source>
</evidence>
<dbReference type="InterPro" id="IPR033116">
    <property type="entry name" value="TRYPSIN_SER"/>
</dbReference>
<keyword evidence="17" id="KW-0094">Blood coagulation</keyword>
<dbReference type="InterPro" id="IPR043504">
    <property type="entry name" value="Peptidase_S1_PA_chymotrypsin"/>
</dbReference>
<dbReference type="SUPFAM" id="SSF57196">
    <property type="entry name" value="EGF/Laminin"/>
    <property type="match status" value="1"/>
</dbReference>
<dbReference type="PRINTS" id="PR00001">
    <property type="entry name" value="GLABLOOD"/>
</dbReference>
<dbReference type="InterPro" id="IPR000294">
    <property type="entry name" value="GLA_domain"/>
</dbReference>
<dbReference type="Gene3D" id="4.10.740.10">
    <property type="entry name" value="Coagulation Factor IX"/>
    <property type="match status" value="1"/>
</dbReference>
<dbReference type="Gene3D" id="2.40.10.10">
    <property type="entry name" value="Trypsin-like serine proteases"/>
    <property type="match status" value="2"/>
</dbReference>
<dbReference type="PROSITE" id="PS50026">
    <property type="entry name" value="EGF_3"/>
    <property type="match status" value="1"/>
</dbReference>
<keyword evidence="7" id="KW-0964">Secreted</keyword>
<evidence type="ECO:0000256" key="21">
    <source>
        <dbReference type="ARBA" id="ARBA00023278"/>
    </source>
</evidence>
<dbReference type="GO" id="GO:0004252">
    <property type="term" value="F:serine-type endopeptidase activity"/>
    <property type="evidence" value="ECO:0007669"/>
    <property type="project" value="UniProtKB-EC"/>
</dbReference>